<evidence type="ECO:0000313" key="11">
    <source>
        <dbReference type="Proteomes" id="UP000813385"/>
    </source>
</evidence>
<keyword evidence="3" id="KW-0813">Transport</keyword>
<dbReference type="InterPro" id="IPR051359">
    <property type="entry name" value="CaCA_antiporter"/>
</dbReference>
<evidence type="ECO:0000256" key="1">
    <source>
        <dbReference type="ARBA" id="ARBA00004141"/>
    </source>
</evidence>
<accession>A0A8K0TT30</accession>
<feature type="domain" description="Sodium/calcium exchanger membrane region" evidence="9">
    <location>
        <begin position="124"/>
        <end position="263"/>
    </location>
</feature>
<feature type="transmembrane region" description="Helical" evidence="8">
    <location>
        <begin position="187"/>
        <end position="208"/>
    </location>
</feature>
<feature type="compositionally biased region" description="Basic and acidic residues" evidence="7">
    <location>
        <begin position="294"/>
        <end position="303"/>
    </location>
</feature>
<feature type="compositionally biased region" description="Acidic residues" evidence="7">
    <location>
        <begin position="652"/>
        <end position="664"/>
    </location>
</feature>
<comment type="subcellular location">
    <subcellularLocation>
        <location evidence="1">Membrane</location>
        <topology evidence="1">Multi-pass membrane protein</topology>
    </subcellularLocation>
</comment>
<dbReference type="EMBL" id="JAGPXD010000001">
    <property type="protein sequence ID" value="KAH7376102.1"/>
    <property type="molecule type" value="Genomic_DNA"/>
</dbReference>
<comment type="similarity">
    <text evidence="2">Belongs to the Ca(2+):cation antiporter (CaCA) (TC 2.A.19) family.</text>
</comment>
<feature type="region of interest" description="Disordered" evidence="7">
    <location>
        <begin position="290"/>
        <end position="316"/>
    </location>
</feature>
<keyword evidence="4 8" id="KW-0812">Transmembrane</keyword>
<protein>
    <submittedName>
        <fullName evidence="10">Sodium/calcium exchanger protein</fullName>
    </submittedName>
</protein>
<evidence type="ECO:0000313" key="10">
    <source>
        <dbReference type="EMBL" id="KAH7376102.1"/>
    </source>
</evidence>
<feature type="transmembrane region" description="Helical" evidence="8">
    <location>
        <begin position="778"/>
        <end position="797"/>
    </location>
</feature>
<feature type="transmembrane region" description="Helical" evidence="8">
    <location>
        <begin position="908"/>
        <end position="934"/>
    </location>
</feature>
<evidence type="ECO:0000256" key="8">
    <source>
        <dbReference type="SAM" id="Phobius"/>
    </source>
</evidence>
<feature type="transmembrane region" description="Helical" evidence="8">
    <location>
        <begin position="244"/>
        <end position="268"/>
    </location>
</feature>
<keyword evidence="5 8" id="KW-1133">Transmembrane helix</keyword>
<dbReference type="AlphaFoldDB" id="A0A8K0TT30"/>
<feature type="transmembrane region" description="Helical" evidence="8">
    <location>
        <begin position="809"/>
        <end position="828"/>
    </location>
</feature>
<evidence type="ECO:0000259" key="9">
    <source>
        <dbReference type="Pfam" id="PF01699"/>
    </source>
</evidence>
<feature type="compositionally biased region" description="Low complexity" evidence="7">
    <location>
        <begin position="704"/>
        <end position="717"/>
    </location>
</feature>
<dbReference type="InterPro" id="IPR044880">
    <property type="entry name" value="NCX_ion-bd_dom_sf"/>
</dbReference>
<feature type="transmembrane region" description="Helical" evidence="8">
    <location>
        <begin position="869"/>
        <end position="888"/>
    </location>
</feature>
<comment type="caution">
    <text evidence="10">The sequence shown here is derived from an EMBL/GenBank/DDBJ whole genome shotgun (WGS) entry which is preliminary data.</text>
</comment>
<evidence type="ECO:0000256" key="6">
    <source>
        <dbReference type="ARBA" id="ARBA00023136"/>
    </source>
</evidence>
<evidence type="ECO:0000256" key="2">
    <source>
        <dbReference type="ARBA" id="ARBA00008170"/>
    </source>
</evidence>
<dbReference type="Pfam" id="PF01699">
    <property type="entry name" value="Na_Ca_ex"/>
    <property type="match status" value="2"/>
</dbReference>
<feature type="transmembrane region" description="Helical" evidence="8">
    <location>
        <begin position="840"/>
        <end position="857"/>
    </location>
</feature>
<feature type="transmembrane region" description="Helical" evidence="8">
    <location>
        <begin position="220"/>
        <end position="238"/>
    </location>
</feature>
<organism evidence="10 11">
    <name type="scientific">Plectosphaerella cucumerina</name>
    <dbReference type="NCBI Taxonomy" id="40658"/>
    <lineage>
        <taxon>Eukaryota</taxon>
        <taxon>Fungi</taxon>
        <taxon>Dikarya</taxon>
        <taxon>Ascomycota</taxon>
        <taxon>Pezizomycotina</taxon>
        <taxon>Sordariomycetes</taxon>
        <taxon>Hypocreomycetidae</taxon>
        <taxon>Glomerellales</taxon>
        <taxon>Plectosphaerellaceae</taxon>
        <taxon>Plectosphaerella</taxon>
    </lineage>
</organism>
<dbReference type="GO" id="GO:0016020">
    <property type="term" value="C:membrane"/>
    <property type="evidence" value="ECO:0007669"/>
    <property type="project" value="UniProtKB-SubCell"/>
</dbReference>
<proteinExistence type="inferred from homology"/>
<feature type="transmembrane region" description="Helical" evidence="8">
    <location>
        <begin position="963"/>
        <end position="983"/>
    </location>
</feature>
<feature type="transmembrane region" description="Helical" evidence="8">
    <location>
        <begin position="116"/>
        <end position="136"/>
    </location>
</feature>
<feature type="region of interest" description="Disordered" evidence="7">
    <location>
        <begin position="652"/>
        <end position="754"/>
    </location>
</feature>
<evidence type="ECO:0000256" key="5">
    <source>
        <dbReference type="ARBA" id="ARBA00022989"/>
    </source>
</evidence>
<dbReference type="Gene3D" id="1.20.1420.30">
    <property type="entry name" value="NCX, central ion-binding region"/>
    <property type="match status" value="2"/>
</dbReference>
<dbReference type="OrthoDB" id="407410at2759"/>
<dbReference type="InterPro" id="IPR004837">
    <property type="entry name" value="NaCa_Exmemb"/>
</dbReference>
<dbReference type="Proteomes" id="UP000813385">
    <property type="component" value="Unassembled WGS sequence"/>
</dbReference>
<keyword evidence="11" id="KW-1185">Reference proteome</keyword>
<name>A0A8K0TT30_9PEZI</name>
<dbReference type="GO" id="GO:0008324">
    <property type="term" value="F:monoatomic cation transmembrane transporter activity"/>
    <property type="evidence" value="ECO:0007669"/>
    <property type="project" value="TreeGrafter"/>
</dbReference>
<keyword evidence="6 8" id="KW-0472">Membrane</keyword>
<dbReference type="GO" id="GO:0006874">
    <property type="term" value="P:intracellular calcium ion homeostasis"/>
    <property type="evidence" value="ECO:0007669"/>
    <property type="project" value="TreeGrafter"/>
</dbReference>
<feature type="transmembrane region" description="Helical" evidence="8">
    <location>
        <begin position="995"/>
        <end position="1016"/>
    </location>
</feature>
<gene>
    <name evidence="10" type="ORF">B0T11DRAFT_16792</name>
</gene>
<feature type="transmembrane region" description="Helical" evidence="8">
    <location>
        <begin position="26"/>
        <end position="44"/>
    </location>
</feature>
<feature type="region of interest" description="Disordered" evidence="7">
    <location>
        <begin position="468"/>
        <end position="494"/>
    </location>
</feature>
<feature type="transmembrane region" description="Helical" evidence="8">
    <location>
        <begin position="148"/>
        <end position="167"/>
    </location>
</feature>
<reference evidence="10" key="1">
    <citation type="journal article" date="2021" name="Nat. Commun.">
        <title>Genetic determinants of endophytism in the Arabidopsis root mycobiome.</title>
        <authorList>
            <person name="Mesny F."/>
            <person name="Miyauchi S."/>
            <person name="Thiergart T."/>
            <person name="Pickel B."/>
            <person name="Atanasova L."/>
            <person name="Karlsson M."/>
            <person name="Huettel B."/>
            <person name="Barry K.W."/>
            <person name="Haridas S."/>
            <person name="Chen C."/>
            <person name="Bauer D."/>
            <person name="Andreopoulos W."/>
            <person name="Pangilinan J."/>
            <person name="LaButti K."/>
            <person name="Riley R."/>
            <person name="Lipzen A."/>
            <person name="Clum A."/>
            <person name="Drula E."/>
            <person name="Henrissat B."/>
            <person name="Kohler A."/>
            <person name="Grigoriev I.V."/>
            <person name="Martin F.M."/>
            <person name="Hacquard S."/>
        </authorList>
    </citation>
    <scope>NUCLEOTIDE SEQUENCE</scope>
    <source>
        <strain evidence="10">MPI-CAGE-AT-0016</strain>
    </source>
</reference>
<evidence type="ECO:0000256" key="7">
    <source>
        <dbReference type="SAM" id="MobiDB-lite"/>
    </source>
</evidence>
<feature type="region of interest" description="Disordered" evidence="7">
    <location>
        <begin position="554"/>
        <end position="576"/>
    </location>
</feature>
<dbReference type="PANTHER" id="PTHR12266">
    <property type="entry name" value="NA+/CA2+ K+ INDEPENDENT EXCHANGER"/>
    <property type="match status" value="1"/>
</dbReference>
<evidence type="ECO:0000256" key="3">
    <source>
        <dbReference type="ARBA" id="ARBA00022448"/>
    </source>
</evidence>
<dbReference type="PANTHER" id="PTHR12266:SF0">
    <property type="entry name" value="MITOCHONDRIAL SODIUM_CALCIUM EXCHANGER PROTEIN"/>
    <property type="match status" value="1"/>
</dbReference>
<evidence type="ECO:0000256" key="4">
    <source>
        <dbReference type="ARBA" id="ARBA00022692"/>
    </source>
</evidence>
<feature type="domain" description="Sodium/calcium exchanger membrane region" evidence="9">
    <location>
        <begin position="846"/>
        <end position="1003"/>
    </location>
</feature>
<sequence>MAAAPKASGRGRARGRVRGNISRLRPFYGTLLIITCLAAFSFLTHQTDNWPAISPATHHAASLFSRDIAAVPLGECRDVHRAVDQCAFVRLNCEDDEAGLISYLSLYFCTFAHARVFGFVLLTAWLGLLFTTIGIAASDFFSVNLSTIARILGLSESLAGVTFLAFGNGSPDVFSTFAAMGSNSASMAVGELVGAAGFITAVVAGSMALVREFKVAKRTYVRDICFFVVAVVFTVAFLADGHLHLWECIAMIAYYIFYVIVVVGWHWLDTRKRRRRARAAAARGHVYGSTASDDLAHTPYRDDPSEDDDDDGGQVGRRASYTDISVLEAGGPRIEIEGESLEAQLENKAPDDDEDKLGRQVAAEMTSSMRVTRPRGRRSTTITPIRPSLVGALEFRSALAQLQKESNLKLRSMPSPERGRGRGHVRAYSEFRITGLHSDDAATEVGVEAPGQSLSVPPGRHRALSANDVPPSFSLLPPPAHEQTLAGPSGTSTARSLSPVYQIGGNLAPPPVVVPQATPRASASNLPQLLIPRGGGVGSDQSSPASPFPNLPAFTDSPLLLSPNPQAEPSDFFTPTAPVRLETPLLTPSIPEVKPVRWWPYSVLPPPHILRATLFPTLQGWSEKSGWDKLLSAVSLPSILLLVITLPIVDTESPDDESATEDIAPEVPFPGMLPGMPVSEPSEPGATPMSTESEWQRYRRATRSRSSTGRSSGAPSPMISPADVPSIATPGLIPPTPVTQHHGQPVKNGGPVHEMMSSVSDVATAEDGDEAAGGWNRWLVSLQLFTGPLFAMLVLWANMREDLETPGKTLVRMVLYTLLCSCGLLAVLLATTTPDKRPRYHFLLCFLGFVISVAWISTIAGEVVGVLKAFGVILGISEALLGLTVFAAGNSVGDLVADVTIARLGYPVMALSACFGGPMLNILLGIGLGGAYMMTQAANKRQKKHPDRPYHYKPYKIQIDGSLLISTIVLLITLLFLLVAVPWNKWVLSRRIGYGLIGLWTVGTMVNVIIEVTGLWSEMSL</sequence>